<dbReference type="Proteomes" id="UP001057402">
    <property type="component" value="Chromosome 1"/>
</dbReference>
<name>A0ACB9SFK7_9MYRT</name>
<dbReference type="EMBL" id="CM042880">
    <property type="protein sequence ID" value="KAI4390042.1"/>
    <property type="molecule type" value="Genomic_DNA"/>
</dbReference>
<comment type="caution">
    <text evidence="1">The sequence shown here is derived from an EMBL/GenBank/DDBJ whole genome shotgun (WGS) entry which is preliminary data.</text>
</comment>
<keyword evidence="2" id="KW-1185">Reference proteome</keyword>
<proteinExistence type="predicted"/>
<accession>A0ACB9SFK7</accession>
<organism evidence="1 2">
    <name type="scientific">Melastoma candidum</name>
    <dbReference type="NCBI Taxonomy" id="119954"/>
    <lineage>
        <taxon>Eukaryota</taxon>
        <taxon>Viridiplantae</taxon>
        <taxon>Streptophyta</taxon>
        <taxon>Embryophyta</taxon>
        <taxon>Tracheophyta</taxon>
        <taxon>Spermatophyta</taxon>
        <taxon>Magnoliopsida</taxon>
        <taxon>eudicotyledons</taxon>
        <taxon>Gunneridae</taxon>
        <taxon>Pentapetalae</taxon>
        <taxon>rosids</taxon>
        <taxon>malvids</taxon>
        <taxon>Myrtales</taxon>
        <taxon>Melastomataceae</taxon>
        <taxon>Melastomatoideae</taxon>
        <taxon>Melastomateae</taxon>
        <taxon>Melastoma</taxon>
    </lineage>
</organism>
<gene>
    <name evidence="1" type="ORF">MLD38_002197</name>
</gene>
<evidence type="ECO:0000313" key="1">
    <source>
        <dbReference type="EMBL" id="KAI4390042.1"/>
    </source>
</evidence>
<reference evidence="2" key="1">
    <citation type="journal article" date="2023" name="Front. Plant Sci.">
        <title>Chromosomal-level genome assembly of Melastoma candidum provides insights into trichome evolution.</title>
        <authorList>
            <person name="Zhong Y."/>
            <person name="Wu W."/>
            <person name="Sun C."/>
            <person name="Zou P."/>
            <person name="Liu Y."/>
            <person name="Dai S."/>
            <person name="Zhou R."/>
        </authorList>
    </citation>
    <scope>NUCLEOTIDE SEQUENCE [LARGE SCALE GENOMIC DNA]</scope>
</reference>
<sequence length="391" mass="42528">MVKLVEEPLEVVDDAGRMNSQPLCMNLGASEAMSEVGDSTGGGEELFWRPLEQGSQVRGESKTMSGEEFSGRPSERGSPGRGASKTVTAELFPCRVSRRKFRSTKATDSNMRVRSKGKEKCAEGKSREITPRRDLDVVSSTLTDGEEPVPYCSLCRKTFPSKKALYGHLRIHPERPWRGAHPPAEDHIPGQSATGKCGSKIDLSFFAKTHPRYLQLSLMVSVEEDPVAEGNTDAGVKAEVEMPREENPPLDVPRIKAEEAGSENPRTDLRSFKRKARETDVGDIPDPAPDKRYSCCCGLSSEFQSLGSSCKELKKSPENPTTNQPALQMLNLQPQLDLSLSLAPPNSSSSNLVVPAVSNPGDRTIGFDLNMGATLSPEEANNRDGTGPDQN</sequence>
<evidence type="ECO:0000313" key="2">
    <source>
        <dbReference type="Proteomes" id="UP001057402"/>
    </source>
</evidence>
<protein>
    <submittedName>
        <fullName evidence="1">Uncharacterized protein</fullName>
    </submittedName>
</protein>